<evidence type="ECO:0000256" key="3">
    <source>
        <dbReference type="SAM" id="MobiDB-lite"/>
    </source>
</evidence>
<dbReference type="VEuPathDB" id="VectorBase:LLONM1_010480"/>
<keyword evidence="7" id="KW-1185">Reference proteome</keyword>
<keyword evidence="2" id="KW-0539">Nucleus</keyword>
<reference evidence="7" key="1">
    <citation type="submission" date="2012-05" db="EMBL/GenBank/DDBJ databases">
        <title>Whole Genome Assembly of Lutzomyia longipalpis.</title>
        <authorList>
            <person name="Richards S."/>
            <person name="Qu C."/>
            <person name="Dillon R."/>
            <person name="Worley K."/>
            <person name="Scherer S."/>
            <person name="Batterton M."/>
            <person name="Taylor A."/>
            <person name="Hawes A."/>
            <person name="Hernandez B."/>
            <person name="Kovar C."/>
            <person name="Mandapat C."/>
            <person name="Pham C."/>
            <person name="Qu C."/>
            <person name="Jing C."/>
            <person name="Bess C."/>
            <person name="Bandaranaike D."/>
            <person name="Ngo D."/>
            <person name="Ongeri F."/>
            <person name="Arias F."/>
            <person name="Lara F."/>
            <person name="Weissenberger G."/>
            <person name="Kamau G."/>
            <person name="Han H."/>
            <person name="Shen H."/>
            <person name="Dinh H."/>
            <person name="Khalil I."/>
            <person name="Jones J."/>
            <person name="Shafer J."/>
            <person name="Jayaseelan J."/>
            <person name="Quiroz J."/>
            <person name="Blankenburg K."/>
            <person name="Nguyen L."/>
            <person name="Jackson L."/>
            <person name="Francisco L."/>
            <person name="Tang L.-Y."/>
            <person name="Pu L.-L."/>
            <person name="Perales L."/>
            <person name="Lorensuhewa L."/>
            <person name="Munidasa M."/>
            <person name="Coyle M."/>
            <person name="Taylor M."/>
            <person name="Puazo M."/>
            <person name="Firestine M."/>
            <person name="Scheel M."/>
            <person name="Javaid M."/>
            <person name="Wang M."/>
            <person name="Li M."/>
            <person name="Tabassum N."/>
            <person name="Saada N."/>
            <person name="Osuji N."/>
            <person name="Aqrawi P."/>
            <person name="Fu Q."/>
            <person name="Thornton R."/>
            <person name="Raj R."/>
            <person name="Goodspeed R."/>
            <person name="Mata R."/>
            <person name="Najjar R."/>
            <person name="Gubbala S."/>
            <person name="Lee S."/>
            <person name="Denson S."/>
            <person name="Patil S."/>
            <person name="Macmil S."/>
            <person name="Qi S."/>
            <person name="Matskevitch T."/>
            <person name="Palculict T."/>
            <person name="Mathew T."/>
            <person name="Vee V."/>
            <person name="Velamala V."/>
            <person name="Korchina V."/>
            <person name="Cai W."/>
            <person name="Liu W."/>
            <person name="Dai W."/>
            <person name="Zou X."/>
            <person name="Zhu Y."/>
            <person name="Zhang Y."/>
            <person name="Wu Y.-Q."/>
            <person name="Xin Y."/>
            <person name="Nazarath L."/>
            <person name="Kovar C."/>
            <person name="Han Y."/>
            <person name="Muzny D."/>
            <person name="Gibbs R."/>
        </authorList>
    </citation>
    <scope>NUCLEOTIDE SEQUENCE [LARGE SCALE GENOMIC DNA]</scope>
    <source>
        <strain evidence="7">Jacobina</strain>
    </source>
</reference>
<accession>A0A1B0CHC6</accession>
<dbReference type="EnsemblMetazoa" id="LLOJ003838-RA">
    <property type="protein sequence ID" value="LLOJ003838-PA"/>
    <property type="gene ID" value="LLOJ003838"/>
</dbReference>
<protein>
    <recommendedName>
        <fullName evidence="4">HMG box domain-containing protein</fullName>
    </recommendedName>
</protein>
<evidence type="ECO:0000256" key="1">
    <source>
        <dbReference type="ARBA" id="ARBA00023125"/>
    </source>
</evidence>
<dbReference type="InterPro" id="IPR009071">
    <property type="entry name" value="HMG_box_dom"/>
</dbReference>
<feature type="domain" description="HMG box" evidence="4">
    <location>
        <begin position="109"/>
        <end position="144"/>
    </location>
</feature>
<feature type="region of interest" description="Disordered" evidence="3">
    <location>
        <begin position="1"/>
        <end position="27"/>
    </location>
</feature>
<evidence type="ECO:0000313" key="5">
    <source>
        <dbReference type="EMBL" id="MBC1178914.1"/>
    </source>
</evidence>
<evidence type="ECO:0000313" key="7">
    <source>
        <dbReference type="Proteomes" id="UP000092461"/>
    </source>
</evidence>
<evidence type="ECO:0000313" key="6">
    <source>
        <dbReference type="EnsemblMetazoa" id="LLOJ003838-PA"/>
    </source>
</evidence>
<sequence>MISMSSLPTAHGMLPPQSPSLAQQQGAMLMSSGSPLMAQYSPYQDILPSTVLPPPTSSQEDGGSWSYQLQGSNYQGDYCTSGYGVLQRQSFGTKVAAGGPLKGAKEARIRRPMNAFMVWAKVERKKLADENPDLHNADLSKMLAHGMLPPQSPSLAQQQGAMLMSSGSPLMAQYSPYQDILPSTVLPPPTSSQEDGGSWSYQLQGSNYQGDYCTSGYGVLQRQSFGTKVAAGGPLKGAKEARIRRPMNAFMVWAKVERKKLADENPDLHNADLSKML</sequence>
<evidence type="ECO:0000256" key="2">
    <source>
        <dbReference type="PROSITE-ProRule" id="PRU00267"/>
    </source>
</evidence>
<dbReference type="InterPro" id="IPR050140">
    <property type="entry name" value="SRY-related_HMG-box_TF-like"/>
</dbReference>
<dbReference type="GO" id="GO:0030154">
    <property type="term" value="P:cell differentiation"/>
    <property type="evidence" value="ECO:0007669"/>
    <property type="project" value="TreeGrafter"/>
</dbReference>
<feature type="DNA-binding region" description="HMG box" evidence="2">
    <location>
        <begin position="243"/>
        <end position="277"/>
    </location>
</feature>
<dbReference type="EMBL" id="GITU01010211">
    <property type="protein sequence ID" value="MBC1178914.1"/>
    <property type="molecule type" value="Transcribed_RNA"/>
</dbReference>
<feature type="domain" description="HMG box" evidence="4">
    <location>
        <begin position="243"/>
        <end position="277"/>
    </location>
</feature>
<dbReference type="PROSITE" id="PS50118">
    <property type="entry name" value="HMG_BOX_2"/>
    <property type="match status" value="2"/>
</dbReference>
<keyword evidence="1 2" id="KW-0238">DNA-binding</keyword>
<organism evidence="6 7">
    <name type="scientific">Lutzomyia longipalpis</name>
    <name type="common">Sand fly</name>
    <dbReference type="NCBI Taxonomy" id="7200"/>
    <lineage>
        <taxon>Eukaryota</taxon>
        <taxon>Metazoa</taxon>
        <taxon>Ecdysozoa</taxon>
        <taxon>Arthropoda</taxon>
        <taxon>Hexapoda</taxon>
        <taxon>Insecta</taxon>
        <taxon>Pterygota</taxon>
        <taxon>Neoptera</taxon>
        <taxon>Endopterygota</taxon>
        <taxon>Diptera</taxon>
        <taxon>Nematocera</taxon>
        <taxon>Psychodoidea</taxon>
        <taxon>Psychodidae</taxon>
        <taxon>Lutzomyia</taxon>
        <taxon>Lutzomyia</taxon>
    </lineage>
</organism>
<evidence type="ECO:0000259" key="4">
    <source>
        <dbReference type="PROSITE" id="PS50118"/>
    </source>
</evidence>
<dbReference type="GO" id="GO:0005634">
    <property type="term" value="C:nucleus"/>
    <property type="evidence" value="ECO:0007669"/>
    <property type="project" value="UniProtKB-UniRule"/>
</dbReference>
<dbReference type="SUPFAM" id="SSF47095">
    <property type="entry name" value="HMG-box"/>
    <property type="match status" value="2"/>
</dbReference>
<dbReference type="PANTHER" id="PTHR10270">
    <property type="entry name" value="SOX TRANSCRIPTION FACTOR"/>
    <property type="match status" value="1"/>
</dbReference>
<dbReference type="GO" id="GO:0001228">
    <property type="term" value="F:DNA-binding transcription activator activity, RNA polymerase II-specific"/>
    <property type="evidence" value="ECO:0007669"/>
    <property type="project" value="TreeGrafter"/>
</dbReference>
<dbReference type="EMBL" id="AJWK01012221">
    <property type="status" value="NOT_ANNOTATED_CDS"/>
    <property type="molecule type" value="Genomic_DNA"/>
</dbReference>
<dbReference type="InterPro" id="IPR036910">
    <property type="entry name" value="HMG_box_dom_sf"/>
</dbReference>
<dbReference type="PANTHER" id="PTHR10270:SF317">
    <property type="entry name" value="TRANSCRIPTION FACTOR SOX-15-RELATED"/>
    <property type="match status" value="1"/>
</dbReference>
<dbReference type="Pfam" id="PF00505">
    <property type="entry name" value="HMG_box"/>
    <property type="match status" value="2"/>
</dbReference>
<dbReference type="VEuPathDB" id="VectorBase:LLOJ003838"/>
<dbReference type="Proteomes" id="UP000092461">
    <property type="component" value="Unassembled WGS sequence"/>
</dbReference>
<dbReference type="AlphaFoldDB" id="A0A1B0CHC6"/>
<reference evidence="6" key="3">
    <citation type="submission" date="2020-05" db="UniProtKB">
        <authorList>
            <consortium name="EnsemblMetazoa"/>
        </authorList>
    </citation>
    <scope>IDENTIFICATION</scope>
    <source>
        <strain evidence="6">Jacobina</strain>
    </source>
</reference>
<feature type="DNA-binding region" description="HMG box" evidence="2">
    <location>
        <begin position="109"/>
        <end position="144"/>
    </location>
</feature>
<proteinExistence type="predicted"/>
<dbReference type="Gene3D" id="1.10.30.10">
    <property type="entry name" value="High mobility group box domain"/>
    <property type="match status" value="2"/>
</dbReference>
<name>A0A1B0CHC6_LUTLO</name>
<reference evidence="5" key="2">
    <citation type="journal article" date="2020" name="BMC">
        <title>Leishmania infection induces a limited differential gene expression in the sand fly midgut.</title>
        <authorList>
            <person name="Coutinho-Abreu I.V."/>
            <person name="Serafim T.D."/>
            <person name="Meneses C."/>
            <person name="Kamhawi S."/>
            <person name="Oliveira F."/>
            <person name="Valenzuela J.G."/>
        </authorList>
    </citation>
    <scope>NUCLEOTIDE SEQUENCE</scope>
    <source>
        <strain evidence="5">Jacobina</strain>
        <tissue evidence="5">Midgut</tissue>
    </source>
</reference>
<dbReference type="GO" id="GO:0000978">
    <property type="term" value="F:RNA polymerase II cis-regulatory region sequence-specific DNA binding"/>
    <property type="evidence" value="ECO:0007669"/>
    <property type="project" value="TreeGrafter"/>
</dbReference>
<dbReference type="EMBL" id="AJWK01012220">
    <property type="status" value="NOT_ANNOTATED_CDS"/>
    <property type="molecule type" value="Genomic_DNA"/>
</dbReference>